<name>A0A9P4Z2Z8_9HYPO</name>
<feature type="compositionally biased region" description="Polar residues" evidence="2">
    <location>
        <begin position="82"/>
        <end position="96"/>
    </location>
</feature>
<dbReference type="InterPro" id="IPR033122">
    <property type="entry name" value="LETM1-like_RBD"/>
</dbReference>
<dbReference type="Proteomes" id="UP000749293">
    <property type="component" value="Unassembled WGS sequence"/>
</dbReference>
<evidence type="ECO:0000313" key="6">
    <source>
        <dbReference type="Proteomes" id="UP000749293"/>
    </source>
</evidence>
<feature type="domain" description="Letm1 RBD" evidence="4">
    <location>
        <begin position="176"/>
        <end position="377"/>
    </location>
</feature>
<sequence>MTCRSPWRLCEQPQYSRLAGLAANGGAARSTTADRLPLVTRQVRWAHDHDSNRARHHHHHHPTTTTTTTERNAPPTPRRTQLSRSEMVNPPATTRPPTLAIPHRDAYDSQLKYLFELGKGYIRFYKDGVKSVWTNRGLVRDKLARTPAGDRPSIWNPSYVPQSFSRADWVLLWRSRHDMIRLPLFGLMLVVIGEMTVLVVALVEGVVPYPCRIPSQTFNAQRRAETRRRLVFDQLEDRYPAGAFDERMNRRVARDHVLRSLYMTGDVWEYLRYIPPGLWQLKGRLRLAFLEGDDVNLAQDGGPTALNSEELRIACADRGIDILSRSETELRGSLGDWLRLTAARDPQERRRRMALLLLTRQENWPQNRDFAVPEWVL</sequence>
<evidence type="ECO:0000259" key="4">
    <source>
        <dbReference type="PROSITE" id="PS51758"/>
    </source>
</evidence>
<keyword evidence="3" id="KW-0472">Membrane</keyword>
<feature type="region of interest" description="Disordered" evidence="2">
    <location>
        <begin position="49"/>
        <end position="101"/>
    </location>
</feature>
<feature type="compositionally biased region" description="Low complexity" evidence="2">
    <location>
        <begin position="63"/>
        <end position="73"/>
    </location>
</feature>
<evidence type="ECO:0000256" key="1">
    <source>
        <dbReference type="PROSITE-ProRule" id="PRU01094"/>
    </source>
</evidence>
<keyword evidence="1" id="KW-0496">Mitochondrion</keyword>
<dbReference type="GO" id="GO:0043022">
    <property type="term" value="F:ribosome binding"/>
    <property type="evidence" value="ECO:0007669"/>
    <property type="project" value="InterPro"/>
</dbReference>
<organism evidence="5 6">
    <name type="scientific">Geosmithia morbida</name>
    <dbReference type="NCBI Taxonomy" id="1094350"/>
    <lineage>
        <taxon>Eukaryota</taxon>
        <taxon>Fungi</taxon>
        <taxon>Dikarya</taxon>
        <taxon>Ascomycota</taxon>
        <taxon>Pezizomycotina</taxon>
        <taxon>Sordariomycetes</taxon>
        <taxon>Hypocreomycetidae</taxon>
        <taxon>Hypocreales</taxon>
        <taxon>Bionectriaceae</taxon>
        <taxon>Geosmithia</taxon>
    </lineage>
</organism>
<keyword evidence="6" id="KW-1185">Reference proteome</keyword>
<keyword evidence="3" id="KW-1133">Transmembrane helix</keyword>
<reference evidence="5" key="1">
    <citation type="submission" date="2020-03" db="EMBL/GenBank/DDBJ databases">
        <title>Site-based positive gene gene selection in Geosmithia morbida across the United States reveals a broad range of putative effectors and factors for local host and environmental adapation.</title>
        <authorList>
            <person name="Onufrak A."/>
            <person name="Murdoch R.W."/>
            <person name="Gazis R."/>
            <person name="Huff M."/>
            <person name="Staton M."/>
            <person name="Klingeman W."/>
            <person name="Hadziabdic D."/>
        </authorList>
    </citation>
    <scope>NUCLEOTIDE SEQUENCE</scope>
    <source>
        <strain evidence="5">1262</strain>
    </source>
</reference>
<dbReference type="PROSITE" id="PS51758">
    <property type="entry name" value="LETM1_RBD"/>
    <property type="match status" value="1"/>
</dbReference>
<dbReference type="RefSeq" id="XP_035324935.1">
    <property type="nucleotide sequence ID" value="XM_035462005.1"/>
</dbReference>
<dbReference type="GeneID" id="55966249"/>
<comment type="caution">
    <text evidence="5">The sequence shown here is derived from an EMBL/GenBank/DDBJ whole genome shotgun (WGS) entry which is preliminary data.</text>
</comment>
<dbReference type="AlphaFoldDB" id="A0A9P4Z2Z8"/>
<dbReference type="EMBL" id="JAANYQ010000001">
    <property type="protein sequence ID" value="KAF4126283.1"/>
    <property type="molecule type" value="Genomic_DNA"/>
</dbReference>
<protein>
    <submittedName>
        <fullName evidence="5">LETM1-like protein</fullName>
    </submittedName>
</protein>
<gene>
    <name evidence="5" type="ORF">GMORB2_0019</name>
</gene>
<evidence type="ECO:0000256" key="3">
    <source>
        <dbReference type="SAM" id="Phobius"/>
    </source>
</evidence>
<evidence type="ECO:0000256" key="2">
    <source>
        <dbReference type="SAM" id="MobiDB-lite"/>
    </source>
</evidence>
<keyword evidence="3" id="KW-0812">Transmembrane</keyword>
<dbReference type="Pfam" id="PF07766">
    <property type="entry name" value="LETM1_RBD"/>
    <property type="match status" value="1"/>
</dbReference>
<feature type="transmembrane region" description="Helical" evidence="3">
    <location>
        <begin position="182"/>
        <end position="203"/>
    </location>
</feature>
<proteinExistence type="predicted"/>
<evidence type="ECO:0000313" key="5">
    <source>
        <dbReference type="EMBL" id="KAF4126283.1"/>
    </source>
</evidence>
<accession>A0A9P4Z2Z8</accession>
<dbReference type="OrthoDB" id="73691at2759"/>